<evidence type="ECO:0000313" key="3">
    <source>
        <dbReference type="Proteomes" id="UP000410492"/>
    </source>
</evidence>
<evidence type="ECO:0000313" key="2">
    <source>
        <dbReference type="EMBL" id="VEN50055.1"/>
    </source>
</evidence>
<name>A0A653CQ56_CALMS</name>
<proteinExistence type="predicted"/>
<dbReference type="Proteomes" id="UP000410492">
    <property type="component" value="Unassembled WGS sequence"/>
</dbReference>
<keyword evidence="3" id="KW-1185">Reference proteome</keyword>
<dbReference type="OrthoDB" id="10516058at2759"/>
<feature type="region of interest" description="Disordered" evidence="1">
    <location>
        <begin position="1"/>
        <end position="33"/>
    </location>
</feature>
<feature type="compositionally biased region" description="Basic residues" evidence="1">
    <location>
        <begin position="24"/>
        <end position="33"/>
    </location>
</feature>
<dbReference type="EMBL" id="CAACVG010008495">
    <property type="protein sequence ID" value="VEN50055.1"/>
    <property type="molecule type" value="Genomic_DNA"/>
</dbReference>
<reference evidence="2 3" key="1">
    <citation type="submission" date="2019-01" db="EMBL/GenBank/DDBJ databases">
        <authorList>
            <person name="Sayadi A."/>
        </authorList>
    </citation>
    <scope>NUCLEOTIDE SEQUENCE [LARGE SCALE GENOMIC DNA]</scope>
</reference>
<accession>A0A653CQ56</accession>
<organism evidence="2 3">
    <name type="scientific">Callosobruchus maculatus</name>
    <name type="common">Southern cowpea weevil</name>
    <name type="synonym">Pulse bruchid</name>
    <dbReference type="NCBI Taxonomy" id="64391"/>
    <lineage>
        <taxon>Eukaryota</taxon>
        <taxon>Metazoa</taxon>
        <taxon>Ecdysozoa</taxon>
        <taxon>Arthropoda</taxon>
        <taxon>Hexapoda</taxon>
        <taxon>Insecta</taxon>
        <taxon>Pterygota</taxon>
        <taxon>Neoptera</taxon>
        <taxon>Endopterygota</taxon>
        <taxon>Coleoptera</taxon>
        <taxon>Polyphaga</taxon>
        <taxon>Cucujiformia</taxon>
        <taxon>Chrysomeloidea</taxon>
        <taxon>Chrysomelidae</taxon>
        <taxon>Bruchinae</taxon>
        <taxon>Bruchini</taxon>
        <taxon>Callosobruchus</taxon>
    </lineage>
</organism>
<evidence type="ECO:0000256" key="1">
    <source>
        <dbReference type="SAM" id="MobiDB-lite"/>
    </source>
</evidence>
<dbReference type="AlphaFoldDB" id="A0A653CQ56"/>
<protein>
    <submittedName>
        <fullName evidence="2">Uncharacterized protein</fullName>
    </submittedName>
</protein>
<sequence>MPSPDRSSACGIVARPNTRNASRVLRHSKQSQP</sequence>
<gene>
    <name evidence="2" type="ORF">CALMAC_LOCUS10950</name>
</gene>